<dbReference type="EMBL" id="KI393335">
    <property type="protein sequence ID" value="ERN08475.1"/>
    <property type="molecule type" value="Genomic_DNA"/>
</dbReference>
<organism evidence="1 2">
    <name type="scientific">Amborella trichopoda</name>
    <dbReference type="NCBI Taxonomy" id="13333"/>
    <lineage>
        <taxon>Eukaryota</taxon>
        <taxon>Viridiplantae</taxon>
        <taxon>Streptophyta</taxon>
        <taxon>Embryophyta</taxon>
        <taxon>Tracheophyta</taxon>
        <taxon>Spermatophyta</taxon>
        <taxon>Magnoliopsida</taxon>
        <taxon>Amborellales</taxon>
        <taxon>Amborellaceae</taxon>
        <taxon>Amborella</taxon>
    </lineage>
</organism>
<sequence>MVQDTGLAMVEADDSTPLNVIQVEDRPMLLHMVIVNPMVEVRNAPVPEVMPVNLSSEDVLQEDLKRDKVASIVFYSGMDFEIPIRV</sequence>
<dbReference type="HOGENOM" id="CLU_2504391_0_0_1"/>
<feature type="non-terminal residue" evidence="1">
    <location>
        <position position="86"/>
    </location>
</feature>
<proteinExistence type="predicted"/>
<reference evidence="2" key="1">
    <citation type="journal article" date="2013" name="Science">
        <title>The Amborella genome and the evolution of flowering plants.</title>
        <authorList>
            <consortium name="Amborella Genome Project"/>
        </authorList>
    </citation>
    <scope>NUCLEOTIDE SEQUENCE [LARGE SCALE GENOMIC DNA]</scope>
</reference>
<gene>
    <name evidence="1" type="ORF">AMTR_s01177p00009730</name>
</gene>
<protein>
    <submittedName>
        <fullName evidence="1">Uncharacterized protein</fullName>
    </submittedName>
</protein>
<dbReference type="AlphaFoldDB" id="W1PMT0"/>
<evidence type="ECO:0000313" key="1">
    <source>
        <dbReference type="EMBL" id="ERN08475.1"/>
    </source>
</evidence>
<dbReference type="Proteomes" id="UP000017836">
    <property type="component" value="Unassembled WGS sequence"/>
</dbReference>
<keyword evidence="2" id="KW-1185">Reference proteome</keyword>
<accession>W1PMT0</accession>
<dbReference type="Gramene" id="ERN08475">
    <property type="protein sequence ID" value="ERN08475"/>
    <property type="gene ID" value="AMTR_s01177p00009730"/>
</dbReference>
<evidence type="ECO:0000313" key="2">
    <source>
        <dbReference type="Proteomes" id="UP000017836"/>
    </source>
</evidence>
<name>W1PMT0_AMBTC</name>